<organism evidence="1 2">
    <name type="scientific">Ataeniobius toweri</name>
    <dbReference type="NCBI Taxonomy" id="208326"/>
    <lineage>
        <taxon>Eukaryota</taxon>
        <taxon>Metazoa</taxon>
        <taxon>Chordata</taxon>
        <taxon>Craniata</taxon>
        <taxon>Vertebrata</taxon>
        <taxon>Euteleostomi</taxon>
        <taxon>Actinopterygii</taxon>
        <taxon>Neopterygii</taxon>
        <taxon>Teleostei</taxon>
        <taxon>Neoteleostei</taxon>
        <taxon>Acanthomorphata</taxon>
        <taxon>Ovalentaria</taxon>
        <taxon>Atherinomorphae</taxon>
        <taxon>Cyprinodontiformes</taxon>
        <taxon>Goodeidae</taxon>
        <taxon>Ataeniobius</taxon>
    </lineage>
</organism>
<dbReference type="Proteomes" id="UP001345963">
    <property type="component" value="Unassembled WGS sequence"/>
</dbReference>
<keyword evidence="2" id="KW-1185">Reference proteome</keyword>
<gene>
    <name evidence="1" type="ORF">ATANTOWER_014891</name>
</gene>
<dbReference type="EMBL" id="JAHUTI010071934">
    <property type="protein sequence ID" value="MED6255776.1"/>
    <property type="molecule type" value="Genomic_DNA"/>
</dbReference>
<accession>A0ABU7BZ58</accession>
<evidence type="ECO:0000313" key="1">
    <source>
        <dbReference type="EMBL" id="MED6255776.1"/>
    </source>
</evidence>
<name>A0ABU7BZ58_9TELE</name>
<comment type="caution">
    <text evidence="1">The sequence shown here is derived from an EMBL/GenBank/DDBJ whole genome shotgun (WGS) entry which is preliminary data.</text>
</comment>
<protein>
    <submittedName>
        <fullName evidence="1">Uncharacterized protein</fullName>
    </submittedName>
</protein>
<reference evidence="1 2" key="1">
    <citation type="submission" date="2021-07" db="EMBL/GenBank/DDBJ databases">
        <authorList>
            <person name="Palmer J.M."/>
        </authorList>
    </citation>
    <scope>NUCLEOTIDE SEQUENCE [LARGE SCALE GENOMIC DNA]</scope>
    <source>
        <strain evidence="1 2">AT_MEX2019</strain>
        <tissue evidence="1">Muscle</tissue>
    </source>
</reference>
<sequence>DPGISTPCFFLHLEHRHLSSFWLAPSSPQRRQLDNPPSQVRTLNLSTPGGCCYNNLLVFPVPVLDYFVDNKNRKTFPSECSLEQWAVTVWSFLGLRVLLRDPTTETDGTGVRMGNTPVT</sequence>
<evidence type="ECO:0000313" key="2">
    <source>
        <dbReference type="Proteomes" id="UP001345963"/>
    </source>
</evidence>
<feature type="non-terminal residue" evidence="1">
    <location>
        <position position="1"/>
    </location>
</feature>
<proteinExistence type="predicted"/>